<dbReference type="InterPro" id="IPR029065">
    <property type="entry name" value="Enolase_C-like"/>
</dbReference>
<evidence type="ECO:0000259" key="1">
    <source>
        <dbReference type="SMART" id="SM00922"/>
    </source>
</evidence>
<dbReference type="GO" id="GO:0016052">
    <property type="term" value="P:carbohydrate catabolic process"/>
    <property type="evidence" value="ECO:0007669"/>
    <property type="project" value="UniProtKB-ARBA"/>
</dbReference>
<dbReference type="Proteomes" id="UP000199202">
    <property type="component" value="Unassembled WGS sequence"/>
</dbReference>
<dbReference type="Gene3D" id="3.20.20.120">
    <property type="entry name" value="Enolase-like C-terminal domain"/>
    <property type="match status" value="1"/>
</dbReference>
<dbReference type="PROSITE" id="PS00908">
    <property type="entry name" value="MR_MLE_1"/>
    <property type="match status" value="1"/>
</dbReference>
<dbReference type="NCBIfam" id="NF011654">
    <property type="entry name" value="PRK15072.1"/>
    <property type="match status" value="1"/>
</dbReference>
<dbReference type="GO" id="GO:0008927">
    <property type="term" value="F:mannonate dehydratase activity"/>
    <property type="evidence" value="ECO:0007669"/>
    <property type="project" value="UniProtKB-ARBA"/>
</dbReference>
<gene>
    <name evidence="2" type="ORF">SAMN05421869_15015</name>
</gene>
<dbReference type="InterPro" id="IPR034589">
    <property type="entry name" value="D-mannonate_dehydratase-like"/>
</dbReference>
<reference evidence="2 3" key="1">
    <citation type="submission" date="2016-10" db="EMBL/GenBank/DDBJ databases">
        <authorList>
            <person name="de Groot N.N."/>
        </authorList>
    </citation>
    <scope>NUCLEOTIDE SEQUENCE [LARGE SCALE GENOMIC DNA]</scope>
    <source>
        <strain evidence="2 3">CGMCC 4.6533</strain>
    </source>
</reference>
<dbReference type="SFLD" id="SFLDG00033">
    <property type="entry name" value="mannonate_dehydratase"/>
    <property type="match status" value="1"/>
</dbReference>
<dbReference type="InterPro" id="IPR018110">
    <property type="entry name" value="Mandel_Rmase/mucon_lact_enz_CS"/>
</dbReference>
<proteinExistence type="predicted"/>
<dbReference type="AlphaFoldDB" id="A0A1G9UUW8"/>
<accession>A0A1G9UUW8</accession>
<dbReference type="GO" id="GO:0009063">
    <property type="term" value="P:amino acid catabolic process"/>
    <property type="evidence" value="ECO:0007669"/>
    <property type="project" value="InterPro"/>
</dbReference>
<evidence type="ECO:0000313" key="2">
    <source>
        <dbReference type="EMBL" id="SDM63678.1"/>
    </source>
</evidence>
<dbReference type="NCBIfam" id="NF043051">
    <property type="entry name" value="ManoateDhtManD"/>
    <property type="match status" value="1"/>
</dbReference>
<dbReference type="InterPro" id="IPR034593">
    <property type="entry name" value="DgoD-like"/>
</dbReference>
<dbReference type="SFLD" id="SFLDS00001">
    <property type="entry name" value="Enolase"/>
    <property type="match status" value="1"/>
</dbReference>
<dbReference type="EMBL" id="FNDJ01000050">
    <property type="protein sequence ID" value="SDM63678.1"/>
    <property type="molecule type" value="Genomic_DNA"/>
</dbReference>
<feature type="domain" description="Mandelate racemase/muconate lactonizing enzyme C-terminal" evidence="1">
    <location>
        <begin position="152"/>
        <end position="287"/>
    </location>
</feature>
<dbReference type="STRING" id="633440.SAMN05421869_15015"/>
<dbReference type="InterPro" id="IPR013342">
    <property type="entry name" value="Mandelate_racemase_C"/>
</dbReference>
<dbReference type="Gene3D" id="3.30.390.10">
    <property type="entry name" value="Enolase-like, N-terminal domain"/>
    <property type="match status" value="1"/>
</dbReference>
<dbReference type="InterPro" id="IPR013341">
    <property type="entry name" value="Mandelate_racemase_N_dom"/>
</dbReference>
<dbReference type="SMART" id="SM00922">
    <property type="entry name" value="MR_MLE"/>
    <property type="match status" value="1"/>
</dbReference>
<sequence length="432" mass="48296">MLRYRLSRPRGRDRTRSYQKGTPVQIIAADVIVTSPDRNFVTLKITTDDGFTGLGDGTLNGRELSVASYLADHVVPLLIGRDPQRIEDTWQFLYRSAYWRRGPVTMAAIAAVDVALWDIKAKAAGMPLYQLLGGASRNGVMAYGHASGRDLPELFDSIRRHLELGYRSIRVQTSVPGINAVYGVAAQPSAGGRRYDYEPAQRAALPAEEDWDTRAYLRHLPGVFEAVRNEFGPELPLLHDGHHRMTPIQAARLGKDLEPYDLFWLEDCTPAENQEALRLVRRHTTTPLAIGEVFNTVWDYQTLISEQLIDYVRSAVTHTGGITAMRKLLDYAAQYQIKSGIHGPTDISPVGMAAALHLDLAIHNFGIQEYMRHGPATDEVFLQSFSFTDGYLHPGEQPGLGVELDEQAAARFPYQPAYLPFNRLKDGTIHDW</sequence>
<evidence type="ECO:0000313" key="3">
    <source>
        <dbReference type="Proteomes" id="UP000199202"/>
    </source>
</evidence>
<dbReference type="InterPro" id="IPR036849">
    <property type="entry name" value="Enolase-like_C_sf"/>
</dbReference>
<dbReference type="SUPFAM" id="SSF54826">
    <property type="entry name" value="Enolase N-terminal domain-like"/>
    <property type="match status" value="1"/>
</dbReference>
<keyword evidence="3" id="KW-1185">Reference proteome</keyword>
<dbReference type="GO" id="GO:0000287">
    <property type="term" value="F:magnesium ion binding"/>
    <property type="evidence" value="ECO:0007669"/>
    <property type="project" value="UniProtKB-ARBA"/>
</dbReference>
<dbReference type="PANTHER" id="PTHR48080:SF6">
    <property type="entry name" value="STARVATION-SENSING PROTEIN RSPA"/>
    <property type="match status" value="1"/>
</dbReference>
<dbReference type="InterPro" id="IPR029017">
    <property type="entry name" value="Enolase-like_N"/>
</dbReference>
<organism evidence="2 3">
    <name type="scientific">Nonomuraea jiangxiensis</name>
    <dbReference type="NCBI Taxonomy" id="633440"/>
    <lineage>
        <taxon>Bacteria</taxon>
        <taxon>Bacillati</taxon>
        <taxon>Actinomycetota</taxon>
        <taxon>Actinomycetes</taxon>
        <taxon>Streptosporangiales</taxon>
        <taxon>Streptosporangiaceae</taxon>
        <taxon>Nonomuraea</taxon>
    </lineage>
</organism>
<dbReference type="SUPFAM" id="SSF51604">
    <property type="entry name" value="Enolase C-terminal domain-like"/>
    <property type="match status" value="1"/>
</dbReference>
<dbReference type="Pfam" id="PF02746">
    <property type="entry name" value="MR_MLE_N"/>
    <property type="match status" value="1"/>
</dbReference>
<name>A0A1G9UUW8_9ACTN</name>
<dbReference type="Pfam" id="PF13378">
    <property type="entry name" value="MR_MLE_C"/>
    <property type="match status" value="1"/>
</dbReference>
<dbReference type="PANTHER" id="PTHR48080">
    <property type="entry name" value="D-GALACTONATE DEHYDRATASE-RELATED"/>
    <property type="match status" value="1"/>
</dbReference>
<protein>
    <submittedName>
        <fullName evidence="2">Mannonate dehydratase</fullName>
    </submittedName>
</protein>